<protein>
    <submittedName>
        <fullName evidence="2">Uncharacterized protein</fullName>
    </submittedName>
</protein>
<organism evidence="2 3">
    <name type="scientific">Brassica campestris</name>
    <name type="common">Field mustard</name>
    <dbReference type="NCBI Taxonomy" id="3711"/>
    <lineage>
        <taxon>Eukaryota</taxon>
        <taxon>Viridiplantae</taxon>
        <taxon>Streptophyta</taxon>
        <taxon>Embryophyta</taxon>
        <taxon>Tracheophyta</taxon>
        <taxon>Spermatophyta</taxon>
        <taxon>Magnoliopsida</taxon>
        <taxon>eudicotyledons</taxon>
        <taxon>Gunneridae</taxon>
        <taxon>Pentapetalae</taxon>
        <taxon>rosids</taxon>
        <taxon>malvids</taxon>
        <taxon>Brassicales</taxon>
        <taxon>Brassicaceae</taxon>
        <taxon>Brassiceae</taxon>
        <taxon>Brassica</taxon>
    </lineage>
</organism>
<evidence type="ECO:0000256" key="1">
    <source>
        <dbReference type="SAM" id="MobiDB-lite"/>
    </source>
</evidence>
<dbReference type="Gramene" id="A09p14880.2_BraZ1">
    <property type="protein sequence ID" value="A09p14880.2_BraZ1.CDS.1"/>
    <property type="gene ID" value="A09g14880.2_BraZ1"/>
</dbReference>
<name>A0A8D9CNT2_BRACM</name>
<dbReference type="EMBL" id="LS974625">
    <property type="protein sequence ID" value="CAG7861021.1"/>
    <property type="molecule type" value="Genomic_DNA"/>
</dbReference>
<feature type="region of interest" description="Disordered" evidence="1">
    <location>
        <begin position="68"/>
        <end position="88"/>
    </location>
</feature>
<feature type="compositionally biased region" description="Polar residues" evidence="1">
    <location>
        <begin position="70"/>
        <end position="86"/>
    </location>
</feature>
<gene>
    <name evidence="2" type="ORF">BRAPAZ1V2_A09P14880.2</name>
</gene>
<accession>A0A8D9CNT2</accession>
<dbReference type="Proteomes" id="UP000694005">
    <property type="component" value="Chromosome A09"/>
</dbReference>
<feature type="region of interest" description="Disordered" evidence="1">
    <location>
        <begin position="1"/>
        <end position="23"/>
    </location>
</feature>
<reference evidence="2 3" key="1">
    <citation type="submission" date="2021-07" db="EMBL/GenBank/DDBJ databases">
        <authorList>
            <consortium name="Genoscope - CEA"/>
            <person name="William W."/>
        </authorList>
    </citation>
    <scope>NUCLEOTIDE SEQUENCE [LARGE SCALE GENOMIC DNA]</scope>
</reference>
<evidence type="ECO:0000313" key="3">
    <source>
        <dbReference type="Proteomes" id="UP000694005"/>
    </source>
</evidence>
<feature type="compositionally biased region" description="Polar residues" evidence="1">
    <location>
        <begin position="1"/>
        <end position="10"/>
    </location>
</feature>
<proteinExistence type="predicted"/>
<sequence length="132" mass="14797">MSGSGPTSPFTDGATYFEVSDPPKLLSRDRLRCSKTDTTPKEQKNAVSSDLDADHVIRCVDQKLRKTFPEASTSSNQEAAQQSSLGSYKEFDFGTDEKHLTVDDEHRAYQEHQRLVLPCDASRYPYSSPHLI</sequence>
<dbReference type="AlphaFoldDB" id="A0A8D9CNT2"/>
<evidence type="ECO:0000313" key="2">
    <source>
        <dbReference type="EMBL" id="CAG7861021.1"/>
    </source>
</evidence>